<keyword evidence="2" id="KW-1133">Transmembrane helix</keyword>
<dbReference type="Pfam" id="PF01344">
    <property type="entry name" value="Kelch_1"/>
    <property type="match status" value="1"/>
</dbReference>
<feature type="domain" description="Coenzyme Q-binding protein COQ10 START" evidence="3">
    <location>
        <begin position="478"/>
        <end position="579"/>
    </location>
</feature>
<dbReference type="InterPro" id="IPR006652">
    <property type="entry name" value="Kelch_1"/>
</dbReference>
<dbReference type="InterPro" id="IPR037293">
    <property type="entry name" value="Gal_Oxidase_central_sf"/>
</dbReference>
<evidence type="ECO:0000256" key="1">
    <source>
        <dbReference type="SAM" id="MobiDB-lite"/>
    </source>
</evidence>
<keyword evidence="6" id="KW-1185">Reference proteome</keyword>
<dbReference type="InterPro" id="IPR057434">
    <property type="entry name" value="LMF1/2_N"/>
</dbReference>
<keyword evidence="2" id="KW-0472">Membrane</keyword>
<feature type="transmembrane region" description="Helical" evidence="2">
    <location>
        <begin position="291"/>
        <end position="310"/>
    </location>
</feature>
<dbReference type="InterPro" id="IPR005031">
    <property type="entry name" value="COQ10_START"/>
</dbReference>
<feature type="compositionally biased region" description="Basic residues" evidence="1">
    <location>
        <begin position="17"/>
        <end position="29"/>
    </location>
</feature>
<dbReference type="CDD" id="cd08587">
    <property type="entry name" value="PI-PLCXDc_like"/>
    <property type="match status" value="1"/>
</dbReference>
<dbReference type="SMART" id="SM00612">
    <property type="entry name" value="Kelch"/>
    <property type="match status" value="2"/>
</dbReference>
<evidence type="ECO:0000313" key="6">
    <source>
        <dbReference type="Proteomes" id="UP001189429"/>
    </source>
</evidence>
<reference evidence="5" key="1">
    <citation type="submission" date="2023-10" db="EMBL/GenBank/DDBJ databases">
        <authorList>
            <person name="Chen Y."/>
            <person name="Shah S."/>
            <person name="Dougan E. K."/>
            <person name="Thang M."/>
            <person name="Chan C."/>
        </authorList>
    </citation>
    <scope>NUCLEOTIDE SEQUENCE [LARGE SCALE GENOMIC DNA]</scope>
</reference>
<dbReference type="InterPro" id="IPR015915">
    <property type="entry name" value="Kelch-typ_b-propeller"/>
</dbReference>
<proteinExistence type="predicted"/>
<evidence type="ECO:0000256" key="2">
    <source>
        <dbReference type="SAM" id="Phobius"/>
    </source>
</evidence>
<name>A0ABN9T1F5_9DINO</name>
<keyword evidence="2" id="KW-0812">Transmembrane</keyword>
<dbReference type="PROSITE" id="PS50007">
    <property type="entry name" value="PIPLC_X_DOMAIN"/>
    <property type="match status" value="1"/>
</dbReference>
<dbReference type="SUPFAM" id="SSF117281">
    <property type="entry name" value="Kelch motif"/>
    <property type="match status" value="1"/>
</dbReference>
<feature type="transmembrane region" description="Helical" evidence="2">
    <location>
        <begin position="68"/>
        <end position="91"/>
    </location>
</feature>
<dbReference type="InterPro" id="IPR017946">
    <property type="entry name" value="PLC-like_Pdiesterase_TIM-brl"/>
</dbReference>
<evidence type="ECO:0008006" key="7">
    <source>
        <dbReference type="Google" id="ProtNLM"/>
    </source>
</evidence>
<feature type="region of interest" description="Disordered" evidence="1">
    <location>
        <begin position="1"/>
        <end position="29"/>
    </location>
</feature>
<dbReference type="PANTHER" id="PTHR14463">
    <property type="entry name" value="LIPASE MATURATION FACTOR"/>
    <property type="match status" value="1"/>
</dbReference>
<gene>
    <name evidence="5" type="ORF">PCOR1329_LOCUS34619</name>
</gene>
<evidence type="ECO:0000259" key="4">
    <source>
        <dbReference type="Pfam" id="PF06762"/>
    </source>
</evidence>
<dbReference type="Proteomes" id="UP001189429">
    <property type="component" value="Unassembled WGS sequence"/>
</dbReference>
<dbReference type="InterPro" id="IPR009613">
    <property type="entry name" value="LMF"/>
</dbReference>
<dbReference type="SUPFAM" id="SSF51695">
    <property type="entry name" value="PLC-like phosphodiesterases"/>
    <property type="match status" value="1"/>
</dbReference>
<accession>A0ABN9T1F5</accession>
<feature type="transmembrane region" description="Helical" evidence="2">
    <location>
        <begin position="263"/>
        <end position="284"/>
    </location>
</feature>
<dbReference type="Gene3D" id="2.130.10.80">
    <property type="entry name" value="Galactose oxidase/kelch, beta-propeller"/>
    <property type="match status" value="1"/>
</dbReference>
<dbReference type="EMBL" id="CAUYUJ010014246">
    <property type="protein sequence ID" value="CAK0838738.1"/>
    <property type="molecule type" value="Genomic_DNA"/>
</dbReference>
<evidence type="ECO:0000313" key="5">
    <source>
        <dbReference type="EMBL" id="CAK0838738.1"/>
    </source>
</evidence>
<dbReference type="SUPFAM" id="SSF55961">
    <property type="entry name" value="Bet v1-like"/>
    <property type="match status" value="1"/>
</dbReference>
<dbReference type="Pfam" id="PF06762">
    <property type="entry name" value="LMF1"/>
    <property type="match status" value="1"/>
</dbReference>
<feature type="transmembrane region" description="Helical" evidence="2">
    <location>
        <begin position="186"/>
        <end position="210"/>
    </location>
</feature>
<dbReference type="InterPro" id="IPR023393">
    <property type="entry name" value="START-like_dom_sf"/>
</dbReference>
<evidence type="ECO:0000259" key="3">
    <source>
        <dbReference type="Pfam" id="PF03364"/>
    </source>
</evidence>
<dbReference type="PANTHER" id="PTHR14463:SF5">
    <property type="entry name" value="LIPASE MATURATION FACTOR 2"/>
    <property type="match status" value="1"/>
</dbReference>
<protein>
    <recommendedName>
        <fullName evidence="7">Phosphatidylinositol-specific phospholipase C X domain-containing protein</fullName>
    </recommendedName>
</protein>
<comment type="caution">
    <text evidence="5">The sequence shown here is derived from an EMBL/GenBank/DDBJ whole genome shotgun (WGS) entry which is preliminary data.</text>
</comment>
<feature type="domain" description="Lipase maturation factor 1/2 N-terminal" evidence="4">
    <location>
        <begin position="178"/>
        <end position="319"/>
    </location>
</feature>
<dbReference type="Pfam" id="PF03364">
    <property type="entry name" value="Polyketide_cyc"/>
    <property type="match status" value="1"/>
</dbReference>
<dbReference type="Gene3D" id="3.20.20.190">
    <property type="entry name" value="Phosphatidylinositol (PI) phosphodiesterase"/>
    <property type="match status" value="1"/>
</dbReference>
<dbReference type="Gene3D" id="3.30.530.20">
    <property type="match status" value="1"/>
</dbReference>
<organism evidence="5 6">
    <name type="scientific">Prorocentrum cordatum</name>
    <dbReference type="NCBI Taxonomy" id="2364126"/>
    <lineage>
        <taxon>Eukaryota</taxon>
        <taxon>Sar</taxon>
        <taxon>Alveolata</taxon>
        <taxon>Dinophyceae</taxon>
        <taxon>Prorocentrales</taxon>
        <taxon>Prorocentraceae</taxon>
        <taxon>Prorocentrum</taxon>
    </lineage>
</organism>
<feature type="transmembrane region" description="Helical" evidence="2">
    <location>
        <begin position="112"/>
        <end position="134"/>
    </location>
</feature>
<feature type="transmembrane region" description="Helical" evidence="2">
    <location>
        <begin position="154"/>
        <end position="174"/>
    </location>
</feature>
<sequence length="1229" mass="130303">MGDLTSLARGPGMPPQHRARATARPHGRPRRRGAALLAAAALALAAARLAGPAPGAGGSAPAPAPSGALAWVLFGVTAAFLAHFASLYVQLPGLLGEAGLSPLAGRGDLSGAWLLGLFPSAELGVELMCVAGMATSVAQLAAPGAALRSGPAGAFSYAMLLAMWHDLVVAGGRFTAYQMDTILLDLAPLCVVAAFGAYPGACAFAFRWLLVRLYLGGGAVKLLSCDESWRNLSALHWHFQSQPLPNPIGNAAHLWVPEPLGEVSTLLALVLEISAPFLFLAPACWARRTAFLMQSLLQAGIALAGNFGPFNFLTMPLAWGAVLVAPLALAACAGAWEEAAVGALMTIGSLVPLFRGLGVALPVDPALLAPLGLGSSSYGLFARMTGVGGRPTVVIEAAQEAAGPWLTVPFRYQDGSPLGWPGRLLRGIASGERAVEDLLDGPALRADGTGAWWSRAPADVAVDSAWEGLSPRVELRGVSAAEAFALYDAPGNHHRWSPWLLGVAQGVDGETSEWSVRAWGLTLRWRAHVVDWRADAIIVWESTSGPPIRRTATFAPRLGEEGSCRVGFEVAVRMPRLVGWLFRVSFVARLIGRTVSRDLARFADVAKEGKRVAQGLADRSGAPAAAAAEVVTRSVHRDGFGSCGVELTADGLIRFHLHGFGTSATTAAMLGDLLAGMGRIPGQACRCLVDMREGRAASPLVTPHIVEFVRAEGPRIDRTAVVGPGVLVAFARLVAQVSRQPGVGFFLDAADAEAWLAEASQTSARAPHSPLRTPPASGTCSHAHLLVAGDEPKDVEEVNNWSPRKCDQEVHAARFDPATRAWSATPPMRTPRIQVAAAALGGLLYVVGGRSCNTPEPLAAAETYNPETGEWRQLPEMPTARAFCSAVAVLGSLLVIGGRAGDMDPANWMAAFSHVPVPNLVMPGAHDSGAQDLNFLSTAPDWKAARGLLPLACCVVKPWSEAQGCDAAGQLLAGCRYFDLRIGIDDAVEEEGAAERYRLCHGYFSRGTLGDFLEDVRGFLDEHPTEAVFLEAKTVTSFADSVSMEQHHTLIAYMEELLGGKGAFVNKKNMMRPLGQLLSEGKQVFMVYQPGGWGHPGESPVDDHRDTMLPGYLMRSMWPNVCDPASLCDSLGQEIEEQGAPNHNKFLVLQCVMTPGANEILKGLLGCGFFDRSLLALARRAEPELQEFLEGIPESSLAHGAVIMLDWIEEQPDLIQWVLQRNHACHAPA</sequence>